<keyword evidence="6" id="KW-1185">Reference proteome</keyword>
<reference evidence="5 6" key="1">
    <citation type="submission" date="2016-12" db="EMBL/GenBank/DDBJ databases">
        <title>Domibacillus sp. SAOS 44 whole genome sequencing.</title>
        <authorList>
            <person name="Verma A."/>
            <person name="Krishnamurthi S."/>
        </authorList>
    </citation>
    <scope>NUCLEOTIDE SEQUENCE [LARGE SCALE GENOMIC DNA]</scope>
    <source>
        <strain evidence="5 6">SAOS 44</strain>
    </source>
</reference>
<dbReference type="InterPro" id="IPR018152">
    <property type="entry name" value="SOD_Cu/Zn_BS"/>
</dbReference>
<dbReference type="AlphaFoldDB" id="A0A1Q5NZY2"/>
<dbReference type="InterPro" id="IPR001424">
    <property type="entry name" value="SOD_Cu_Zn_dom"/>
</dbReference>
<keyword evidence="3" id="KW-0479">Metal-binding</keyword>
<dbReference type="STRING" id="1714354.BLL40_14385"/>
<name>A0A1Q5NZY2_9BACI</name>
<dbReference type="EC" id="1.15.1.1" evidence="3"/>
<dbReference type="InterPro" id="IPR024134">
    <property type="entry name" value="SOD_Cu/Zn_/chaperone"/>
</dbReference>
<dbReference type="Gene3D" id="2.60.40.200">
    <property type="entry name" value="Superoxide dismutase, copper/zinc binding domain"/>
    <property type="match status" value="1"/>
</dbReference>
<dbReference type="RefSeq" id="WP_073712562.1">
    <property type="nucleotide sequence ID" value="NZ_MRWQ01000015.1"/>
</dbReference>
<dbReference type="GO" id="GO:0004784">
    <property type="term" value="F:superoxide dismutase activity"/>
    <property type="evidence" value="ECO:0007669"/>
    <property type="project" value="UniProtKB-EC"/>
</dbReference>
<dbReference type="GO" id="GO:0005507">
    <property type="term" value="F:copper ion binding"/>
    <property type="evidence" value="ECO:0007669"/>
    <property type="project" value="InterPro"/>
</dbReference>
<dbReference type="PROSITE" id="PS00332">
    <property type="entry name" value="SOD_CU_ZN_2"/>
    <property type="match status" value="1"/>
</dbReference>
<proteinExistence type="inferred from homology"/>
<comment type="cofactor">
    <cofactor evidence="3">
        <name>Cu cation</name>
        <dbReference type="ChEBI" id="CHEBI:23378"/>
    </cofactor>
    <text evidence="3">Binds 1 copper ion per subunit.</text>
</comment>
<comment type="caution">
    <text evidence="5">The sequence shown here is derived from an EMBL/GenBank/DDBJ whole genome shotgun (WGS) entry which is preliminary data.</text>
</comment>
<dbReference type="SUPFAM" id="SSF49329">
    <property type="entry name" value="Cu,Zn superoxide dismutase-like"/>
    <property type="match status" value="1"/>
</dbReference>
<evidence type="ECO:0000256" key="3">
    <source>
        <dbReference type="RuleBase" id="RU000393"/>
    </source>
</evidence>
<accession>A0A1Q5NZY2</accession>
<gene>
    <name evidence="5" type="ORF">BLL40_14385</name>
</gene>
<evidence type="ECO:0000313" key="5">
    <source>
        <dbReference type="EMBL" id="OKL35580.1"/>
    </source>
</evidence>
<keyword evidence="3" id="KW-0560">Oxidoreductase</keyword>
<comment type="catalytic activity">
    <reaction evidence="3">
        <text>2 superoxide + 2 H(+) = H2O2 + O2</text>
        <dbReference type="Rhea" id="RHEA:20696"/>
        <dbReference type="ChEBI" id="CHEBI:15378"/>
        <dbReference type="ChEBI" id="CHEBI:15379"/>
        <dbReference type="ChEBI" id="CHEBI:16240"/>
        <dbReference type="ChEBI" id="CHEBI:18421"/>
        <dbReference type="EC" id="1.15.1.1"/>
    </reaction>
</comment>
<protein>
    <recommendedName>
        <fullName evidence="3">Superoxide dismutase [Cu-Zn]</fullName>
        <ecNumber evidence="3">1.15.1.1</ecNumber>
    </recommendedName>
</protein>
<feature type="domain" description="Superoxide dismutase copper/zinc binding" evidence="4">
    <location>
        <begin position="45"/>
        <end position="174"/>
    </location>
</feature>
<keyword evidence="3" id="KW-0862">Zinc</keyword>
<dbReference type="PROSITE" id="PS51257">
    <property type="entry name" value="PROKAR_LIPOPROTEIN"/>
    <property type="match status" value="1"/>
</dbReference>
<comment type="function">
    <text evidence="2">Destroys radicals which are normally produced within the cells and which are toxic to biological systems. May play a role in favoring mycobacterial survival in phagocytes.</text>
</comment>
<dbReference type="Pfam" id="PF00080">
    <property type="entry name" value="Sod_Cu"/>
    <property type="match status" value="1"/>
</dbReference>
<evidence type="ECO:0000259" key="4">
    <source>
        <dbReference type="Pfam" id="PF00080"/>
    </source>
</evidence>
<sequence length="177" mass="18614">MKKGWLIFTGFLSIVMISGCQTLPVGSMSKPSVSAQVMNSAGEIIGEAVFTETKKGVKIHVTAEKLEPGTKAIHIHETGKCDPPDFKSAGGHFNPTGKEHGFHNPKGFHAGDLPNIKVPQSGKVDVTTVAPGVKLRTDSLLDADGSALIIHEKADDYKTDPAGNAGNRIACASIQEA</sequence>
<dbReference type="OrthoDB" id="9792957at2"/>
<comment type="cofactor">
    <cofactor evidence="3">
        <name>Zn(2+)</name>
        <dbReference type="ChEBI" id="CHEBI:29105"/>
    </cofactor>
    <text evidence="3">Binds 1 zinc ion per subunit.</text>
</comment>
<dbReference type="CDD" id="cd00305">
    <property type="entry name" value="Cu-Zn_Superoxide_Dismutase"/>
    <property type="match status" value="1"/>
</dbReference>
<dbReference type="Proteomes" id="UP000186524">
    <property type="component" value="Unassembled WGS sequence"/>
</dbReference>
<dbReference type="InterPro" id="IPR036423">
    <property type="entry name" value="SOD-like_Cu/Zn_dom_sf"/>
</dbReference>
<dbReference type="EMBL" id="MRWQ01000015">
    <property type="protein sequence ID" value="OKL35580.1"/>
    <property type="molecule type" value="Genomic_DNA"/>
</dbReference>
<evidence type="ECO:0000313" key="6">
    <source>
        <dbReference type="Proteomes" id="UP000186524"/>
    </source>
</evidence>
<evidence type="ECO:0000256" key="2">
    <source>
        <dbReference type="ARBA" id="ARBA00024900"/>
    </source>
</evidence>
<comment type="similarity">
    <text evidence="1 3">Belongs to the Cu-Zn superoxide dismutase family.</text>
</comment>
<evidence type="ECO:0000256" key="1">
    <source>
        <dbReference type="ARBA" id="ARBA00010457"/>
    </source>
</evidence>
<organism evidence="5 6">
    <name type="scientific">Domibacillus mangrovi</name>
    <dbReference type="NCBI Taxonomy" id="1714354"/>
    <lineage>
        <taxon>Bacteria</taxon>
        <taxon>Bacillati</taxon>
        <taxon>Bacillota</taxon>
        <taxon>Bacilli</taxon>
        <taxon>Bacillales</taxon>
        <taxon>Bacillaceae</taxon>
        <taxon>Domibacillus</taxon>
    </lineage>
</organism>
<dbReference type="PANTHER" id="PTHR10003">
    <property type="entry name" value="SUPEROXIDE DISMUTASE CU-ZN -RELATED"/>
    <property type="match status" value="1"/>
</dbReference>
<keyword evidence="3" id="KW-0186">Copper</keyword>